<keyword evidence="7" id="KW-1185">Reference proteome</keyword>
<dbReference type="GeneID" id="17299938"/>
<proteinExistence type="predicted"/>
<keyword evidence="1" id="KW-0677">Repeat</keyword>
<dbReference type="SMART" id="SM00248">
    <property type="entry name" value="ANK"/>
    <property type="match status" value="3"/>
</dbReference>
<reference evidence="5 7" key="1">
    <citation type="journal article" date="2012" name="Nature">
        <title>Algal genomes reveal evolutionary mosaicism and the fate of nucleomorphs.</title>
        <authorList>
            <consortium name="DOE Joint Genome Institute"/>
            <person name="Curtis B.A."/>
            <person name="Tanifuji G."/>
            <person name="Burki F."/>
            <person name="Gruber A."/>
            <person name="Irimia M."/>
            <person name="Maruyama S."/>
            <person name="Arias M.C."/>
            <person name="Ball S.G."/>
            <person name="Gile G.H."/>
            <person name="Hirakawa Y."/>
            <person name="Hopkins J.F."/>
            <person name="Kuo A."/>
            <person name="Rensing S.A."/>
            <person name="Schmutz J."/>
            <person name="Symeonidi A."/>
            <person name="Elias M."/>
            <person name="Eveleigh R.J."/>
            <person name="Herman E.K."/>
            <person name="Klute M.J."/>
            <person name="Nakayama T."/>
            <person name="Obornik M."/>
            <person name="Reyes-Prieto A."/>
            <person name="Armbrust E.V."/>
            <person name="Aves S.J."/>
            <person name="Beiko R.G."/>
            <person name="Coutinho P."/>
            <person name="Dacks J.B."/>
            <person name="Durnford D.G."/>
            <person name="Fast N.M."/>
            <person name="Green B.R."/>
            <person name="Grisdale C.J."/>
            <person name="Hempel F."/>
            <person name="Henrissat B."/>
            <person name="Hoppner M.P."/>
            <person name="Ishida K."/>
            <person name="Kim E."/>
            <person name="Koreny L."/>
            <person name="Kroth P.G."/>
            <person name="Liu Y."/>
            <person name="Malik S.B."/>
            <person name="Maier U.G."/>
            <person name="McRose D."/>
            <person name="Mock T."/>
            <person name="Neilson J.A."/>
            <person name="Onodera N.T."/>
            <person name="Poole A.M."/>
            <person name="Pritham E.J."/>
            <person name="Richards T.A."/>
            <person name="Rocap G."/>
            <person name="Roy S.W."/>
            <person name="Sarai C."/>
            <person name="Schaack S."/>
            <person name="Shirato S."/>
            <person name="Slamovits C.H."/>
            <person name="Spencer D.F."/>
            <person name="Suzuki S."/>
            <person name="Worden A.Z."/>
            <person name="Zauner S."/>
            <person name="Barry K."/>
            <person name="Bell C."/>
            <person name="Bharti A.K."/>
            <person name="Crow J.A."/>
            <person name="Grimwood J."/>
            <person name="Kramer R."/>
            <person name="Lindquist E."/>
            <person name="Lucas S."/>
            <person name="Salamov A."/>
            <person name="McFadden G.I."/>
            <person name="Lane C.E."/>
            <person name="Keeling P.J."/>
            <person name="Gray M.W."/>
            <person name="Grigoriev I.V."/>
            <person name="Archibald J.M."/>
        </authorList>
    </citation>
    <scope>NUCLEOTIDE SEQUENCE</scope>
    <source>
        <strain evidence="5 7">CCMP2712</strain>
    </source>
</reference>
<dbReference type="PROSITE" id="PS50297">
    <property type="entry name" value="ANK_REP_REGION"/>
    <property type="match status" value="2"/>
</dbReference>
<dbReference type="RefSeq" id="XP_005830330.1">
    <property type="nucleotide sequence ID" value="XM_005830273.1"/>
</dbReference>
<dbReference type="EnsemblProtists" id="EKX43350">
    <property type="protein sequence ID" value="EKX43350"/>
    <property type="gene ID" value="GUITHDRAFT_163913"/>
</dbReference>
<dbReference type="SUPFAM" id="SSF48403">
    <property type="entry name" value="Ankyrin repeat"/>
    <property type="match status" value="1"/>
</dbReference>
<dbReference type="Proteomes" id="UP000011087">
    <property type="component" value="Unassembled WGS sequence"/>
</dbReference>
<dbReference type="AlphaFoldDB" id="L1J5J6"/>
<feature type="repeat" description="ANK" evidence="3">
    <location>
        <begin position="54"/>
        <end position="77"/>
    </location>
</feature>
<feature type="repeat" description="ANK" evidence="3">
    <location>
        <begin position="83"/>
        <end position="115"/>
    </location>
</feature>
<evidence type="ECO:0000256" key="1">
    <source>
        <dbReference type="ARBA" id="ARBA00022737"/>
    </source>
</evidence>
<dbReference type="InterPro" id="IPR002110">
    <property type="entry name" value="Ankyrin_rpt"/>
</dbReference>
<dbReference type="PANTHER" id="PTHR24198:SF194">
    <property type="entry name" value="INVERSIN-A"/>
    <property type="match status" value="1"/>
</dbReference>
<name>L1J5J6_GUITC</name>
<feature type="compositionally biased region" description="Low complexity" evidence="4">
    <location>
        <begin position="143"/>
        <end position="155"/>
    </location>
</feature>
<dbReference type="PANTHER" id="PTHR24198">
    <property type="entry name" value="ANKYRIN REPEAT AND PROTEIN KINASE DOMAIN-CONTAINING PROTEIN"/>
    <property type="match status" value="1"/>
</dbReference>
<evidence type="ECO:0000256" key="2">
    <source>
        <dbReference type="ARBA" id="ARBA00023043"/>
    </source>
</evidence>
<evidence type="ECO:0000256" key="4">
    <source>
        <dbReference type="SAM" id="MobiDB-lite"/>
    </source>
</evidence>
<gene>
    <name evidence="5" type="ORF">GUITHDRAFT_163913</name>
</gene>
<dbReference type="HOGENOM" id="CLU_1630184_0_0_1"/>
<reference evidence="6" key="3">
    <citation type="submission" date="2016-03" db="UniProtKB">
        <authorList>
            <consortium name="EnsemblProtists"/>
        </authorList>
    </citation>
    <scope>IDENTIFICATION</scope>
</reference>
<dbReference type="InterPro" id="IPR036770">
    <property type="entry name" value="Ankyrin_rpt-contain_sf"/>
</dbReference>
<protein>
    <submittedName>
        <fullName evidence="5 6">Uncharacterized protein</fullName>
    </submittedName>
</protein>
<accession>L1J5J6</accession>
<feature type="region of interest" description="Disordered" evidence="4">
    <location>
        <begin position="143"/>
        <end position="163"/>
    </location>
</feature>
<dbReference type="KEGG" id="gtt:GUITHDRAFT_163913"/>
<evidence type="ECO:0000313" key="7">
    <source>
        <dbReference type="Proteomes" id="UP000011087"/>
    </source>
</evidence>
<dbReference type="EMBL" id="JH993011">
    <property type="protein sequence ID" value="EKX43350.1"/>
    <property type="molecule type" value="Genomic_DNA"/>
</dbReference>
<dbReference type="OMA" id="HTEVCET"/>
<organism evidence="5">
    <name type="scientific">Guillardia theta (strain CCMP2712)</name>
    <name type="common">Cryptophyte</name>
    <dbReference type="NCBI Taxonomy" id="905079"/>
    <lineage>
        <taxon>Eukaryota</taxon>
        <taxon>Cryptophyceae</taxon>
        <taxon>Pyrenomonadales</taxon>
        <taxon>Geminigeraceae</taxon>
        <taxon>Guillardia</taxon>
    </lineage>
</organism>
<dbReference type="OrthoDB" id="19174at2759"/>
<evidence type="ECO:0000256" key="3">
    <source>
        <dbReference type="PROSITE-ProRule" id="PRU00023"/>
    </source>
</evidence>
<evidence type="ECO:0000313" key="5">
    <source>
        <dbReference type="EMBL" id="EKX43350.1"/>
    </source>
</evidence>
<dbReference type="Gene3D" id="1.25.40.20">
    <property type="entry name" value="Ankyrin repeat-containing domain"/>
    <property type="match status" value="1"/>
</dbReference>
<sequence length="163" mass="17715">MGCCESSNRRKIDEALNPIMGTAGQDQLVPLMSEAAFKGDISTMERLVAKGALYDRTPLHFAAFNGHVDAVKWLINKVAGMVNGFTPLFAACENNDLDVAKVLVEAGADTNAKSRDGRTPIQHALHHNRTYVADYLYQVQQSRSPSKSSGGYSNGNAYPQQIV</sequence>
<reference evidence="7" key="2">
    <citation type="submission" date="2012-11" db="EMBL/GenBank/DDBJ databases">
        <authorList>
            <person name="Kuo A."/>
            <person name="Curtis B.A."/>
            <person name="Tanifuji G."/>
            <person name="Burki F."/>
            <person name="Gruber A."/>
            <person name="Irimia M."/>
            <person name="Maruyama S."/>
            <person name="Arias M.C."/>
            <person name="Ball S.G."/>
            <person name="Gile G.H."/>
            <person name="Hirakawa Y."/>
            <person name="Hopkins J.F."/>
            <person name="Rensing S.A."/>
            <person name="Schmutz J."/>
            <person name="Symeonidi A."/>
            <person name="Elias M."/>
            <person name="Eveleigh R.J."/>
            <person name="Herman E.K."/>
            <person name="Klute M.J."/>
            <person name="Nakayama T."/>
            <person name="Obornik M."/>
            <person name="Reyes-Prieto A."/>
            <person name="Armbrust E.V."/>
            <person name="Aves S.J."/>
            <person name="Beiko R.G."/>
            <person name="Coutinho P."/>
            <person name="Dacks J.B."/>
            <person name="Durnford D.G."/>
            <person name="Fast N.M."/>
            <person name="Green B.R."/>
            <person name="Grisdale C."/>
            <person name="Hempe F."/>
            <person name="Henrissat B."/>
            <person name="Hoppner M.P."/>
            <person name="Ishida K.-I."/>
            <person name="Kim E."/>
            <person name="Koreny L."/>
            <person name="Kroth P.G."/>
            <person name="Liu Y."/>
            <person name="Malik S.-B."/>
            <person name="Maier U.G."/>
            <person name="McRose D."/>
            <person name="Mock T."/>
            <person name="Neilson J.A."/>
            <person name="Onodera N.T."/>
            <person name="Poole A.M."/>
            <person name="Pritham E.J."/>
            <person name="Richards T.A."/>
            <person name="Rocap G."/>
            <person name="Roy S.W."/>
            <person name="Sarai C."/>
            <person name="Schaack S."/>
            <person name="Shirato S."/>
            <person name="Slamovits C.H."/>
            <person name="Spencer D.F."/>
            <person name="Suzuki S."/>
            <person name="Worden A.Z."/>
            <person name="Zauner S."/>
            <person name="Barry K."/>
            <person name="Bell C."/>
            <person name="Bharti A.K."/>
            <person name="Crow J.A."/>
            <person name="Grimwood J."/>
            <person name="Kramer R."/>
            <person name="Lindquist E."/>
            <person name="Lucas S."/>
            <person name="Salamov A."/>
            <person name="McFadden G.I."/>
            <person name="Lane C.E."/>
            <person name="Keeling P.J."/>
            <person name="Gray M.W."/>
            <person name="Grigoriev I.V."/>
            <person name="Archibald J.M."/>
        </authorList>
    </citation>
    <scope>NUCLEOTIDE SEQUENCE</scope>
    <source>
        <strain evidence="7">CCMP2712</strain>
    </source>
</reference>
<dbReference type="PaxDb" id="55529-EKX43350"/>
<dbReference type="PROSITE" id="PS50088">
    <property type="entry name" value="ANK_REPEAT"/>
    <property type="match status" value="2"/>
</dbReference>
<dbReference type="Pfam" id="PF12796">
    <property type="entry name" value="Ank_2"/>
    <property type="match status" value="1"/>
</dbReference>
<keyword evidence="2 3" id="KW-0040">ANK repeat</keyword>
<evidence type="ECO:0000313" key="6">
    <source>
        <dbReference type="EnsemblProtists" id="EKX43350"/>
    </source>
</evidence>
<dbReference type="PRINTS" id="PR01415">
    <property type="entry name" value="ANKYRIN"/>
</dbReference>
<dbReference type="eggNOG" id="KOG0512">
    <property type="taxonomic scope" value="Eukaryota"/>
</dbReference>
<dbReference type="STRING" id="905079.L1J5J6"/>